<dbReference type="EMBL" id="BEYU01000022">
    <property type="protein sequence ID" value="GBG26719.1"/>
    <property type="molecule type" value="Genomic_DNA"/>
</dbReference>
<comment type="caution">
    <text evidence="1">The sequence shown here is derived from an EMBL/GenBank/DDBJ whole genome shotgun (WGS) entry which is preliminary data.</text>
</comment>
<protein>
    <submittedName>
        <fullName evidence="1">Uncharacterized protein</fullName>
    </submittedName>
</protein>
<organism evidence="1 2">
    <name type="scientific">Hondaea fermentalgiana</name>
    <dbReference type="NCBI Taxonomy" id="2315210"/>
    <lineage>
        <taxon>Eukaryota</taxon>
        <taxon>Sar</taxon>
        <taxon>Stramenopiles</taxon>
        <taxon>Bigyra</taxon>
        <taxon>Labyrinthulomycetes</taxon>
        <taxon>Thraustochytrida</taxon>
        <taxon>Thraustochytriidae</taxon>
        <taxon>Hondaea</taxon>
    </lineage>
</organism>
<sequence>MATFTIVGYEGCGYLNHAELEAERLTKMHPEVKAEVTSMARDEYLAWLKKTFAKTKIEHKTSPAIWKGSPEEGVFIGGASDFDQFVTSEYKDMQPAAAEGGCCIIS</sequence>
<proteinExistence type="predicted"/>
<accession>A0A2R5G8Q9</accession>
<gene>
    <name evidence="1" type="ORF">FCC1311_029402</name>
</gene>
<dbReference type="AlphaFoldDB" id="A0A2R5G8Q9"/>
<keyword evidence="2" id="KW-1185">Reference proteome</keyword>
<reference evidence="1 2" key="1">
    <citation type="submission" date="2017-12" db="EMBL/GenBank/DDBJ databases">
        <title>Sequencing, de novo assembly and annotation of complete genome of a new Thraustochytrid species, strain FCC1311.</title>
        <authorList>
            <person name="Sedici K."/>
            <person name="Godart F."/>
            <person name="Aiese Cigliano R."/>
            <person name="Sanseverino W."/>
            <person name="Barakat M."/>
            <person name="Ortet P."/>
            <person name="Marechal E."/>
            <person name="Cagnac O."/>
            <person name="Amato A."/>
        </authorList>
    </citation>
    <scope>NUCLEOTIDE SEQUENCE [LARGE SCALE GENOMIC DNA]</scope>
</reference>
<dbReference type="Proteomes" id="UP000241890">
    <property type="component" value="Unassembled WGS sequence"/>
</dbReference>
<dbReference type="InParanoid" id="A0A2R5G8Q9"/>
<evidence type="ECO:0000313" key="1">
    <source>
        <dbReference type="EMBL" id="GBG26719.1"/>
    </source>
</evidence>
<name>A0A2R5G8Q9_9STRA</name>
<evidence type="ECO:0000313" key="2">
    <source>
        <dbReference type="Proteomes" id="UP000241890"/>
    </source>
</evidence>